<feature type="non-terminal residue" evidence="1">
    <location>
        <position position="1"/>
    </location>
</feature>
<dbReference type="AlphaFoldDB" id="A0A426XVH3"/>
<comment type="caution">
    <text evidence="1">The sequence shown here is derived from an EMBL/GenBank/DDBJ whole genome shotgun (WGS) entry which is preliminary data.</text>
</comment>
<reference evidence="1 2" key="1">
    <citation type="journal article" date="2014" name="Agronomy (Basel)">
        <title>A Draft Genome Sequence for Ensete ventricosum, the Drought-Tolerant Tree Against Hunger.</title>
        <authorList>
            <person name="Harrison J."/>
            <person name="Moore K.A."/>
            <person name="Paszkiewicz K."/>
            <person name="Jones T."/>
            <person name="Grant M."/>
            <person name="Ambacheew D."/>
            <person name="Muzemil S."/>
            <person name="Studholme D.J."/>
        </authorList>
    </citation>
    <scope>NUCLEOTIDE SEQUENCE [LARGE SCALE GENOMIC DNA]</scope>
</reference>
<evidence type="ECO:0000313" key="1">
    <source>
        <dbReference type="EMBL" id="RRT43485.1"/>
    </source>
</evidence>
<dbReference type="Proteomes" id="UP000287651">
    <property type="component" value="Unassembled WGS sequence"/>
</dbReference>
<accession>A0A426XVH3</accession>
<organism evidence="1 2">
    <name type="scientific">Ensete ventricosum</name>
    <name type="common">Abyssinian banana</name>
    <name type="synonym">Musa ensete</name>
    <dbReference type="NCBI Taxonomy" id="4639"/>
    <lineage>
        <taxon>Eukaryota</taxon>
        <taxon>Viridiplantae</taxon>
        <taxon>Streptophyta</taxon>
        <taxon>Embryophyta</taxon>
        <taxon>Tracheophyta</taxon>
        <taxon>Spermatophyta</taxon>
        <taxon>Magnoliopsida</taxon>
        <taxon>Liliopsida</taxon>
        <taxon>Zingiberales</taxon>
        <taxon>Musaceae</taxon>
        <taxon>Ensete</taxon>
    </lineage>
</organism>
<name>A0A426XVH3_ENSVE</name>
<evidence type="ECO:0000313" key="2">
    <source>
        <dbReference type="Proteomes" id="UP000287651"/>
    </source>
</evidence>
<dbReference type="EMBL" id="AMZH03017109">
    <property type="protein sequence ID" value="RRT43485.1"/>
    <property type="molecule type" value="Genomic_DNA"/>
</dbReference>
<proteinExistence type="predicted"/>
<gene>
    <name evidence="1" type="ORF">B296_00056386</name>
</gene>
<sequence length="177" mass="19749">LYNRKVQSQQVSDNDLVLRKAKVSVPGHTRGKLAPNWEGPYRVIRTVQDSTYILDTNGWQNIAQDAAHLEPKEVLCLKYKIGVAWATKGTQFKSTSIQRRMKKVVCIDLRFYMIIGQPNIGRKVAQQVKAKYSQSSRGTLSSKGWEDSICSLASSSRLVSSVPSDAICSKYLTEVGP</sequence>
<protein>
    <submittedName>
        <fullName evidence="1">Uncharacterized protein</fullName>
    </submittedName>
</protein>